<keyword evidence="2" id="KW-1133">Transmembrane helix</keyword>
<comment type="caution">
    <text evidence="3">The sequence shown here is derived from an EMBL/GenBank/DDBJ whole genome shotgun (WGS) entry which is preliminary data.</text>
</comment>
<dbReference type="Proteomes" id="UP000625711">
    <property type="component" value="Unassembled WGS sequence"/>
</dbReference>
<protein>
    <submittedName>
        <fullName evidence="3">Uncharacterized protein</fullName>
    </submittedName>
</protein>
<proteinExistence type="predicted"/>
<dbReference type="EMBL" id="JAACXV010000015">
    <property type="protein sequence ID" value="KAF7287235.1"/>
    <property type="molecule type" value="Genomic_DNA"/>
</dbReference>
<evidence type="ECO:0000256" key="2">
    <source>
        <dbReference type="SAM" id="Phobius"/>
    </source>
</evidence>
<keyword evidence="4" id="KW-1185">Reference proteome</keyword>
<evidence type="ECO:0000313" key="4">
    <source>
        <dbReference type="Proteomes" id="UP000625711"/>
    </source>
</evidence>
<evidence type="ECO:0000256" key="1">
    <source>
        <dbReference type="SAM" id="MobiDB-lite"/>
    </source>
</evidence>
<feature type="compositionally biased region" description="Basic and acidic residues" evidence="1">
    <location>
        <begin position="1"/>
        <end position="17"/>
    </location>
</feature>
<gene>
    <name evidence="3" type="ORF">GWI33_002054</name>
</gene>
<feature type="region of interest" description="Disordered" evidence="1">
    <location>
        <begin position="1"/>
        <end position="39"/>
    </location>
</feature>
<keyword evidence="2" id="KW-0472">Membrane</keyword>
<feature type="transmembrane region" description="Helical" evidence="2">
    <location>
        <begin position="88"/>
        <end position="109"/>
    </location>
</feature>
<keyword evidence="2" id="KW-0812">Transmembrane</keyword>
<accession>A0A834MNB2</accession>
<reference evidence="3" key="1">
    <citation type="submission" date="2020-08" db="EMBL/GenBank/DDBJ databases">
        <title>Genome sequencing and assembly of the red palm weevil Rhynchophorus ferrugineus.</title>
        <authorList>
            <person name="Dias G.B."/>
            <person name="Bergman C.M."/>
            <person name="Manee M."/>
        </authorList>
    </citation>
    <scope>NUCLEOTIDE SEQUENCE</scope>
    <source>
        <strain evidence="3">AA-2017</strain>
        <tissue evidence="3">Whole larva</tissue>
    </source>
</reference>
<organism evidence="3 4">
    <name type="scientific">Rhynchophorus ferrugineus</name>
    <name type="common">Red palm weevil</name>
    <name type="synonym">Curculio ferrugineus</name>
    <dbReference type="NCBI Taxonomy" id="354439"/>
    <lineage>
        <taxon>Eukaryota</taxon>
        <taxon>Metazoa</taxon>
        <taxon>Ecdysozoa</taxon>
        <taxon>Arthropoda</taxon>
        <taxon>Hexapoda</taxon>
        <taxon>Insecta</taxon>
        <taxon>Pterygota</taxon>
        <taxon>Neoptera</taxon>
        <taxon>Endopterygota</taxon>
        <taxon>Coleoptera</taxon>
        <taxon>Polyphaga</taxon>
        <taxon>Cucujiformia</taxon>
        <taxon>Curculionidae</taxon>
        <taxon>Dryophthorinae</taxon>
        <taxon>Rhynchophorus</taxon>
    </lineage>
</organism>
<name>A0A834MNB2_RHYFE</name>
<sequence>MSTENGERSGRPKEVPENLKAFPRARSTKAPSDVDPFNSSSPPLNLFCVLGPDLFINKWTHCLARSSGGWGDGGGVESSKLISRRPGFVCYTLAICYIGLALCKGLILVNEKAGSAEAKEPVYLSVVFECIISKYSIK</sequence>
<evidence type="ECO:0000313" key="3">
    <source>
        <dbReference type="EMBL" id="KAF7287235.1"/>
    </source>
</evidence>
<dbReference type="AlphaFoldDB" id="A0A834MNB2"/>